<sequence length="102" mass="10727">MESITAIVAAGVAFALSYYVGRSMTSTTLAAALMGGVCGLAFAVLFFITTVAIGAVVPGMFDGWMLGIHFIVLLMVVPLGSAAIAVLEHRHLEKVEARRLPF</sequence>
<feature type="transmembrane region" description="Helical" evidence="1">
    <location>
        <begin position="63"/>
        <end position="87"/>
    </location>
</feature>
<dbReference type="Proteomes" id="UP000321058">
    <property type="component" value="Unassembled WGS sequence"/>
</dbReference>
<keyword evidence="1" id="KW-0472">Membrane</keyword>
<keyword evidence="1" id="KW-0812">Transmembrane</keyword>
<feature type="transmembrane region" description="Helical" evidence="1">
    <location>
        <begin position="6"/>
        <end position="21"/>
    </location>
</feature>
<name>A0A512NH96_9HYPH</name>
<comment type="caution">
    <text evidence="2">The sequence shown here is derived from an EMBL/GenBank/DDBJ whole genome shotgun (WGS) entry which is preliminary data.</text>
</comment>
<gene>
    <name evidence="2" type="ORF">RSO01_54480</name>
</gene>
<protein>
    <submittedName>
        <fullName evidence="2">Uncharacterized protein</fullName>
    </submittedName>
</protein>
<dbReference type="RefSeq" id="WP_147153366.1">
    <property type="nucleotide sequence ID" value="NZ_BKAJ01000097.1"/>
</dbReference>
<organism evidence="2 3">
    <name type="scientific">Reyranella soli</name>
    <dbReference type="NCBI Taxonomy" id="1230389"/>
    <lineage>
        <taxon>Bacteria</taxon>
        <taxon>Pseudomonadati</taxon>
        <taxon>Pseudomonadota</taxon>
        <taxon>Alphaproteobacteria</taxon>
        <taxon>Hyphomicrobiales</taxon>
        <taxon>Reyranellaceae</taxon>
        <taxon>Reyranella</taxon>
    </lineage>
</organism>
<keyword evidence="1" id="KW-1133">Transmembrane helix</keyword>
<dbReference type="EMBL" id="BKAJ01000097">
    <property type="protein sequence ID" value="GEP58282.1"/>
    <property type="molecule type" value="Genomic_DNA"/>
</dbReference>
<evidence type="ECO:0000256" key="1">
    <source>
        <dbReference type="SAM" id="Phobius"/>
    </source>
</evidence>
<evidence type="ECO:0000313" key="2">
    <source>
        <dbReference type="EMBL" id="GEP58282.1"/>
    </source>
</evidence>
<keyword evidence="3" id="KW-1185">Reference proteome</keyword>
<dbReference type="OrthoDB" id="7375962at2"/>
<dbReference type="AlphaFoldDB" id="A0A512NH96"/>
<proteinExistence type="predicted"/>
<reference evidence="2 3" key="1">
    <citation type="submission" date="2019-07" db="EMBL/GenBank/DDBJ databases">
        <title>Whole genome shotgun sequence of Reyranella soli NBRC 108950.</title>
        <authorList>
            <person name="Hosoyama A."/>
            <person name="Uohara A."/>
            <person name="Ohji S."/>
            <person name="Ichikawa N."/>
        </authorList>
    </citation>
    <scope>NUCLEOTIDE SEQUENCE [LARGE SCALE GENOMIC DNA]</scope>
    <source>
        <strain evidence="2 3">NBRC 108950</strain>
    </source>
</reference>
<feature type="transmembrane region" description="Helical" evidence="1">
    <location>
        <begin position="33"/>
        <end position="57"/>
    </location>
</feature>
<evidence type="ECO:0000313" key="3">
    <source>
        <dbReference type="Proteomes" id="UP000321058"/>
    </source>
</evidence>
<accession>A0A512NH96</accession>